<name>A0A7E4WB06_PANRE</name>
<evidence type="ECO:0000313" key="2">
    <source>
        <dbReference type="WBParaSite" id="Pan_g9105.t1"/>
    </source>
</evidence>
<evidence type="ECO:0000313" key="1">
    <source>
        <dbReference type="Proteomes" id="UP000492821"/>
    </source>
</evidence>
<accession>A0A7E4WB06</accession>
<proteinExistence type="predicted"/>
<reference evidence="1" key="1">
    <citation type="journal article" date="2013" name="Genetics">
        <title>The draft genome and transcriptome of Panagrellus redivivus are shaped by the harsh demands of a free-living lifestyle.</title>
        <authorList>
            <person name="Srinivasan J."/>
            <person name="Dillman A.R."/>
            <person name="Macchietto M.G."/>
            <person name="Heikkinen L."/>
            <person name="Lakso M."/>
            <person name="Fracchia K.M."/>
            <person name="Antoshechkin I."/>
            <person name="Mortazavi A."/>
            <person name="Wong G."/>
            <person name="Sternberg P.W."/>
        </authorList>
    </citation>
    <scope>NUCLEOTIDE SEQUENCE [LARGE SCALE GENOMIC DNA]</scope>
    <source>
        <strain evidence="1">MT8872</strain>
    </source>
</reference>
<keyword evidence="1" id="KW-1185">Reference proteome</keyword>
<dbReference type="Proteomes" id="UP000492821">
    <property type="component" value="Unassembled WGS sequence"/>
</dbReference>
<reference evidence="2" key="2">
    <citation type="submission" date="2020-10" db="UniProtKB">
        <authorList>
            <consortium name="WormBaseParasite"/>
        </authorList>
    </citation>
    <scope>IDENTIFICATION</scope>
</reference>
<sequence length="156" mass="17682">MMAMFAGTHAALHNFVDVIAEHKDEIKHGINHHLDNGDDDDDNLDISSHFPNPKPHLDLMDIISHAKNNELNENSRNWLTSIFKFFGKKVASSAGKGISNKVFGGEKNRILEKLIGGLMGKQLVQALKEKGKKYKQEQLYQNYPEQQRGLLDWLFG</sequence>
<protein>
    <submittedName>
        <fullName evidence="2">Uncharacterized protein</fullName>
    </submittedName>
</protein>
<organism evidence="1 2">
    <name type="scientific">Panagrellus redivivus</name>
    <name type="common">Microworm</name>
    <dbReference type="NCBI Taxonomy" id="6233"/>
    <lineage>
        <taxon>Eukaryota</taxon>
        <taxon>Metazoa</taxon>
        <taxon>Ecdysozoa</taxon>
        <taxon>Nematoda</taxon>
        <taxon>Chromadorea</taxon>
        <taxon>Rhabditida</taxon>
        <taxon>Tylenchina</taxon>
        <taxon>Panagrolaimomorpha</taxon>
        <taxon>Panagrolaimoidea</taxon>
        <taxon>Panagrolaimidae</taxon>
        <taxon>Panagrellus</taxon>
    </lineage>
</organism>
<dbReference type="AlphaFoldDB" id="A0A7E4WB06"/>
<dbReference type="WBParaSite" id="Pan_g9105.t1">
    <property type="protein sequence ID" value="Pan_g9105.t1"/>
    <property type="gene ID" value="Pan_g9105"/>
</dbReference>